<gene>
    <name evidence="1" type="ORF">EGW08_001401</name>
</gene>
<organism evidence="1 2">
    <name type="scientific">Elysia chlorotica</name>
    <name type="common">Eastern emerald elysia</name>
    <name type="synonym">Sea slug</name>
    <dbReference type="NCBI Taxonomy" id="188477"/>
    <lineage>
        <taxon>Eukaryota</taxon>
        <taxon>Metazoa</taxon>
        <taxon>Spiralia</taxon>
        <taxon>Lophotrochozoa</taxon>
        <taxon>Mollusca</taxon>
        <taxon>Gastropoda</taxon>
        <taxon>Heterobranchia</taxon>
        <taxon>Euthyneura</taxon>
        <taxon>Panpulmonata</taxon>
        <taxon>Sacoglossa</taxon>
        <taxon>Placobranchoidea</taxon>
        <taxon>Plakobranchidae</taxon>
        <taxon>Elysia</taxon>
    </lineage>
</organism>
<evidence type="ECO:0000313" key="2">
    <source>
        <dbReference type="Proteomes" id="UP000271974"/>
    </source>
</evidence>
<keyword evidence="2" id="KW-1185">Reference proteome</keyword>
<dbReference type="STRING" id="188477.A0A433UAN5"/>
<sequence length="304" mass="33908">MKMDWSNCGEYLAVGGFVRLPNLQCRNEVHFYSKDGSLIHWVNIPSQVRRAGTKIREERYGELELKYAKKGINSGVALSTRITSHLWRGSTYTCHVSPLVWLYLHVSSFTSGVALPTRVTSHLWRGSIYTCTSGVALPTRVTSHLWRGSIYTCHVSPLAWLYLHVSRLTSGVALSTRVTSHLWRGSTYTCHVSPLAWLYLHVSRLTSGVALSTRVTSHLWRGSTYTSHLWRGSIYTCHVSPLAWLYLHVSRLTSGVAVVVWAPVLAGLSLLHVEPVAGPGEAGDLEALVHGHLRDDGPRRAHHD</sequence>
<comment type="caution">
    <text evidence="1">The sequence shown here is derived from an EMBL/GenBank/DDBJ whole genome shotgun (WGS) entry which is preliminary data.</text>
</comment>
<protein>
    <submittedName>
        <fullName evidence="1">Uncharacterized protein</fullName>
    </submittedName>
</protein>
<proteinExistence type="predicted"/>
<reference evidence="1 2" key="1">
    <citation type="submission" date="2019-01" db="EMBL/GenBank/DDBJ databases">
        <title>A draft genome assembly of the solar-powered sea slug Elysia chlorotica.</title>
        <authorList>
            <person name="Cai H."/>
            <person name="Li Q."/>
            <person name="Fang X."/>
            <person name="Li J."/>
            <person name="Curtis N.E."/>
            <person name="Altenburger A."/>
            <person name="Shibata T."/>
            <person name="Feng M."/>
            <person name="Maeda T."/>
            <person name="Schwartz J.A."/>
            <person name="Shigenobu S."/>
            <person name="Lundholm N."/>
            <person name="Nishiyama T."/>
            <person name="Yang H."/>
            <person name="Hasebe M."/>
            <person name="Li S."/>
            <person name="Pierce S.K."/>
            <person name="Wang J."/>
        </authorList>
    </citation>
    <scope>NUCLEOTIDE SEQUENCE [LARGE SCALE GENOMIC DNA]</scope>
    <source>
        <strain evidence="1">EC2010</strain>
        <tissue evidence="1">Whole organism of an adult</tissue>
    </source>
</reference>
<name>A0A433UAN5_ELYCH</name>
<evidence type="ECO:0000313" key="1">
    <source>
        <dbReference type="EMBL" id="RUS90894.1"/>
    </source>
</evidence>
<dbReference type="Proteomes" id="UP000271974">
    <property type="component" value="Unassembled WGS sequence"/>
</dbReference>
<dbReference type="OrthoDB" id="8775810at2759"/>
<accession>A0A433UAN5</accession>
<dbReference type="EMBL" id="RQTK01000023">
    <property type="protein sequence ID" value="RUS90894.1"/>
    <property type="molecule type" value="Genomic_DNA"/>
</dbReference>
<dbReference type="AlphaFoldDB" id="A0A433UAN5"/>